<gene>
    <name evidence="4" type="ORF">LV75_000761</name>
</gene>
<dbReference type="PANTHER" id="PTHR19136">
    <property type="entry name" value="MOLYBDENUM COFACTOR GUANYLYLTRANSFERASE"/>
    <property type="match status" value="1"/>
</dbReference>
<dbReference type="InterPro" id="IPR025877">
    <property type="entry name" value="MobA-like_NTP_Trfase"/>
</dbReference>
<sequence length="181" mass="18686">MAWTAVVLAGGKATRMGGIDKTALVVGGATLLDHVLAAVSHADGIVVVGPPRPTAVPVLWTREPEPGTGPVAALAAGLELVGTERTVLLAADLPALTRATVDRLRTAAPAVLVDADGRDQWLLGAWPTTPLRSALPSRPEHAALRRVLSGLSPTRLADHDGSARDVDHPADVPSQTPPFPE</sequence>
<feature type="domain" description="MobA-like NTP transferase" evidence="3">
    <location>
        <begin position="5"/>
        <end position="149"/>
    </location>
</feature>
<evidence type="ECO:0000256" key="1">
    <source>
        <dbReference type="ARBA" id="ARBA00022679"/>
    </source>
</evidence>
<dbReference type="InterPro" id="IPR029044">
    <property type="entry name" value="Nucleotide-diphossugar_trans"/>
</dbReference>
<evidence type="ECO:0000313" key="5">
    <source>
        <dbReference type="Proteomes" id="UP001205185"/>
    </source>
</evidence>
<evidence type="ECO:0000259" key="3">
    <source>
        <dbReference type="Pfam" id="PF12804"/>
    </source>
</evidence>
<dbReference type="RefSeq" id="WP_253885200.1">
    <property type="nucleotide sequence ID" value="NZ_BAAAVB010000006.1"/>
</dbReference>
<accession>A0ABT1I6M3</accession>
<protein>
    <submittedName>
        <fullName evidence="4">Molybdopterin-guanine dinucleotide biosynthesis protein A</fullName>
    </submittedName>
</protein>
<keyword evidence="5" id="KW-1185">Reference proteome</keyword>
<dbReference type="Proteomes" id="UP001205185">
    <property type="component" value="Unassembled WGS sequence"/>
</dbReference>
<comment type="caution">
    <text evidence="4">The sequence shown here is derived from an EMBL/GenBank/DDBJ whole genome shotgun (WGS) entry which is preliminary data.</text>
</comment>
<name>A0ABT1I6M3_9PSEU</name>
<evidence type="ECO:0000256" key="2">
    <source>
        <dbReference type="SAM" id="MobiDB-lite"/>
    </source>
</evidence>
<dbReference type="Gene3D" id="3.90.550.10">
    <property type="entry name" value="Spore Coat Polysaccharide Biosynthesis Protein SpsA, Chain A"/>
    <property type="match status" value="1"/>
</dbReference>
<feature type="compositionally biased region" description="Basic and acidic residues" evidence="2">
    <location>
        <begin position="156"/>
        <end position="170"/>
    </location>
</feature>
<feature type="region of interest" description="Disordered" evidence="2">
    <location>
        <begin position="152"/>
        <end position="181"/>
    </location>
</feature>
<dbReference type="PANTHER" id="PTHR19136:SF81">
    <property type="entry name" value="MOLYBDENUM COFACTOR GUANYLYLTRANSFERASE"/>
    <property type="match status" value="1"/>
</dbReference>
<dbReference type="SUPFAM" id="SSF53448">
    <property type="entry name" value="Nucleotide-diphospho-sugar transferases"/>
    <property type="match status" value="1"/>
</dbReference>
<evidence type="ECO:0000313" key="4">
    <source>
        <dbReference type="EMBL" id="MCP2268275.1"/>
    </source>
</evidence>
<dbReference type="Pfam" id="PF12804">
    <property type="entry name" value="NTP_transf_3"/>
    <property type="match status" value="1"/>
</dbReference>
<reference evidence="4 5" key="1">
    <citation type="submission" date="2022-06" db="EMBL/GenBank/DDBJ databases">
        <title>Genomic Encyclopedia of Archaeal and Bacterial Type Strains, Phase II (KMG-II): from individual species to whole genera.</title>
        <authorList>
            <person name="Goeker M."/>
        </authorList>
    </citation>
    <scope>NUCLEOTIDE SEQUENCE [LARGE SCALE GENOMIC DNA]</scope>
    <source>
        <strain evidence="4 5">DSM 44255</strain>
    </source>
</reference>
<dbReference type="EMBL" id="JAMTCO010000002">
    <property type="protein sequence ID" value="MCP2268275.1"/>
    <property type="molecule type" value="Genomic_DNA"/>
</dbReference>
<proteinExistence type="predicted"/>
<keyword evidence="1" id="KW-0808">Transferase</keyword>
<organism evidence="4 5">
    <name type="scientific">Actinokineospora diospyrosa</name>
    <dbReference type="NCBI Taxonomy" id="103728"/>
    <lineage>
        <taxon>Bacteria</taxon>
        <taxon>Bacillati</taxon>
        <taxon>Actinomycetota</taxon>
        <taxon>Actinomycetes</taxon>
        <taxon>Pseudonocardiales</taxon>
        <taxon>Pseudonocardiaceae</taxon>
        <taxon>Actinokineospora</taxon>
    </lineage>
</organism>